<comment type="subunit">
    <text evidence="8">Homohexameric ring arranged as a trimer of dimers.</text>
</comment>
<evidence type="ECO:0000313" key="12">
    <source>
        <dbReference type="Proteomes" id="UP001516662"/>
    </source>
</evidence>
<organism evidence="11 12">
    <name type="scientific">Litchfieldia luteola</name>
    <dbReference type="NCBI Taxonomy" id="682179"/>
    <lineage>
        <taxon>Bacteria</taxon>
        <taxon>Bacillati</taxon>
        <taxon>Bacillota</taxon>
        <taxon>Bacilli</taxon>
        <taxon>Bacillales</taxon>
        <taxon>Bacillaceae</taxon>
        <taxon>Litchfieldia</taxon>
    </lineage>
</organism>
<evidence type="ECO:0000259" key="10">
    <source>
        <dbReference type="Pfam" id="PF03725"/>
    </source>
</evidence>
<evidence type="ECO:0000256" key="1">
    <source>
        <dbReference type="ARBA" id="ARBA00006678"/>
    </source>
</evidence>
<evidence type="ECO:0000256" key="3">
    <source>
        <dbReference type="ARBA" id="ARBA00022555"/>
    </source>
</evidence>
<evidence type="ECO:0000313" key="11">
    <source>
        <dbReference type="EMBL" id="MBE4908188.1"/>
    </source>
</evidence>
<dbReference type="SUPFAM" id="SSF55666">
    <property type="entry name" value="Ribonuclease PH domain 2-like"/>
    <property type="match status" value="1"/>
</dbReference>
<evidence type="ECO:0000256" key="8">
    <source>
        <dbReference type="HAMAP-Rule" id="MF_00564"/>
    </source>
</evidence>
<keyword evidence="3 8" id="KW-0820">tRNA-binding</keyword>
<evidence type="ECO:0000256" key="5">
    <source>
        <dbReference type="ARBA" id="ARBA00022694"/>
    </source>
</evidence>
<reference evidence="11 12" key="1">
    <citation type="submission" date="2020-10" db="EMBL/GenBank/DDBJ databases">
        <title>Bacillus sp. HD4P25, an endophyte from a halophyte.</title>
        <authorList>
            <person name="Sun J.-Q."/>
        </authorList>
    </citation>
    <scope>NUCLEOTIDE SEQUENCE [LARGE SCALE GENOMIC DNA]</scope>
    <source>
        <strain evidence="11 12">YIM 93174</strain>
    </source>
</reference>
<dbReference type="EMBL" id="JADCLJ010000019">
    <property type="protein sequence ID" value="MBE4908188.1"/>
    <property type="molecule type" value="Genomic_DNA"/>
</dbReference>
<feature type="binding site" evidence="8">
    <location>
        <position position="86"/>
    </location>
    <ligand>
        <name>phosphate</name>
        <dbReference type="ChEBI" id="CHEBI:43474"/>
        <note>substrate</note>
    </ligand>
</feature>
<evidence type="ECO:0000256" key="7">
    <source>
        <dbReference type="ARBA" id="ARBA00022884"/>
    </source>
</evidence>
<accession>A0ABR9QI62</accession>
<dbReference type="InterPro" id="IPR036345">
    <property type="entry name" value="ExoRNase_PH_dom2_sf"/>
</dbReference>
<sequence>MRVDGRENNQLREISFDLNFIKHPEGSVLISVGDTKVICNASVEDRVPPFMRGEGKGWITAEYSMLPRATEQRTIRESSKGKVTGRTMEIQRLIGRSLRSVVNLEELGERTIWIDCDVIQADGGTRTASISGAYVAMVIALSKLVNQKKVKSLPITDFLAATSVGIIDTHGEILDLNYIEDSKAAVDMNIIMTGSGQLVEVQGTGEEATFSRSQLNELLDLGEHGIKEIVSIQKEVLNGLGIEVKISEGGK</sequence>
<comment type="similarity">
    <text evidence="1 8">Belongs to the RNase PH family.</text>
</comment>
<dbReference type="InterPro" id="IPR027408">
    <property type="entry name" value="PNPase/RNase_PH_dom_sf"/>
</dbReference>
<feature type="domain" description="Exoribonuclease phosphorolytic" evidence="9">
    <location>
        <begin position="10"/>
        <end position="140"/>
    </location>
</feature>
<keyword evidence="7" id="KW-0694">RNA-binding</keyword>
<name>A0ABR9QI62_9BACI</name>
<dbReference type="InterPro" id="IPR020568">
    <property type="entry name" value="Ribosomal_Su5_D2-typ_SF"/>
</dbReference>
<dbReference type="SUPFAM" id="SSF54211">
    <property type="entry name" value="Ribosomal protein S5 domain 2-like"/>
    <property type="match status" value="1"/>
</dbReference>
<dbReference type="NCBIfam" id="TIGR01966">
    <property type="entry name" value="RNasePH"/>
    <property type="match status" value="1"/>
</dbReference>
<dbReference type="HAMAP" id="MF_00564">
    <property type="entry name" value="RNase_PH"/>
    <property type="match status" value="1"/>
</dbReference>
<dbReference type="Pfam" id="PF01138">
    <property type="entry name" value="RNase_PH"/>
    <property type="match status" value="1"/>
</dbReference>
<comment type="caution">
    <text evidence="11">The sequence shown here is derived from an EMBL/GenBank/DDBJ whole genome shotgun (WGS) entry which is preliminary data.</text>
</comment>
<comment type="function">
    <text evidence="8">Phosphorolytic 3'-5' exoribonuclease that plays an important role in tRNA 3'-end maturation. Removes nucleotide residues following the 3'-CCA terminus of tRNAs; can also add nucleotides to the ends of RNA molecules by using nucleoside diphosphates as substrates, but this may not be physiologically important. Probably plays a role in initiation of 16S rRNA degradation (leading to ribosome degradation) during starvation.</text>
</comment>
<keyword evidence="2 8" id="KW-0698">rRNA processing</keyword>
<evidence type="ECO:0000256" key="4">
    <source>
        <dbReference type="ARBA" id="ARBA00022679"/>
    </source>
</evidence>
<protein>
    <recommendedName>
        <fullName evidence="8">Ribonuclease PH</fullName>
        <shortName evidence="8">RNase PH</shortName>
        <ecNumber evidence="8">2.7.7.56</ecNumber>
    </recommendedName>
    <alternativeName>
        <fullName evidence="8">tRNA nucleotidyltransferase</fullName>
    </alternativeName>
</protein>
<feature type="binding site" evidence="8">
    <location>
        <begin position="124"/>
        <end position="126"/>
    </location>
    <ligand>
        <name>phosphate</name>
        <dbReference type="ChEBI" id="CHEBI:43474"/>
        <note>substrate</note>
    </ligand>
</feature>
<dbReference type="InterPro" id="IPR050080">
    <property type="entry name" value="RNase_PH"/>
</dbReference>
<dbReference type="PANTHER" id="PTHR11953:SF0">
    <property type="entry name" value="EXOSOME COMPLEX COMPONENT RRP41"/>
    <property type="match status" value="1"/>
</dbReference>
<dbReference type="InterPro" id="IPR001247">
    <property type="entry name" value="ExoRNase_PH_dom1"/>
</dbReference>
<dbReference type="InterPro" id="IPR018336">
    <property type="entry name" value="RNase_PH_CS"/>
</dbReference>
<dbReference type="InterPro" id="IPR015847">
    <property type="entry name" value="ExoRNase_PH_dom2"/>
</dbReference>
<feature type="domain" description="Exoribonuclease phosphorolytic" evidence="10">
    <location>
        <begin position="158"/>
        <end position="223"/>
    </location>
</feature>
<keyword evidence="12" id="KW-1185">Reference proteome</keyword>
<dbReference type="RefSeq" id="WP_193535681.1">
    <property type="nucleotide sequence ID" value="NZ_JADCLJ010000019.1"/>
</dbReference>
<dbReference type="CDD" id="cd11362">
    <property type="entry name" value="RNase_PH_bact"/>
    <property type="match status" value="1"/>
</dbReference>
<proteinExistence type="inferred from homology"/>
<evidence type="ECO:0000256" key="6">
    <source>
        <dbReference type="ARBA" id="ARBA00022695"/>
    </source>
</evidence>
<dbReference type="EC" id="2.7.7.56" evidence="8"/>
<evidence type="ECO:0000256" key="2">
    <source>
        <dbReference type="ARBA" id="ARBA00022552"/>
    </source>
</evidence>
<keyword evidence="6 8" id="KW-0548">Nucleotidyltransferase</keyword>
<dbReference type="Gene3D" id="3.30.230.70">
    <property type="entry name" value="GHMP Kinase, N-terminal domain"/>
    <property type="match status" value="1"/>
</dbReference>
<dbReference type="InterPro" id="IPR002381">
    <property type="entry name" value="RNase_PH_bac-type"/>
</dbReference>
<keyword evidence="5 8" id="KW-0819">tRNA processing</keyword>
<dbReference type="Pfam" id="PF03725">
    <property type="entry name" value="RNase_PH_C"/>
    <property type="match status" value="1"/>
</dbReference>
<gene>
    <name evidence="8 11" type="primary">rph</name>
    <name evidence="11" type="ORF">IMZ08_08990</name>
</gene>
<dbReference type="PROSITE" id="PS01277">
    <property type="entry name" value="RIBONUCLEASE_PH"/>
    <property type="match status" value="1"/>
</dbReference>
<keyword evidence="4 8" id="KW-0808">Transferase</keyword>
<dbReference type="Proteomes" id="UP001516662">
    <property type="component" value="Unassembled WGS sequence"/>
</dbReference>
<dbReference type="PANTHER" id="PTHR11953">
    <property type="entry name" value="EXOSOME COMPLEX COMPONENT"/>
    <property type="match status" value="1"/>
</dbReference>
<evidence type="ECO:0000259" key="9">
    <source>
        <dbReference type="Pfam" id="PF01138"/>
    </source>
</evidence>
<comment type="catalytic activity">
    <reaction evidence="8">
        <text>tRNA(n+1) + phosphate = tRNA(n) + a ribonucleoside 5'-diphosphate</text>
        <dbReference type="Rhea" id="RHEA:10628"/>
        <dbReference type="Rhea" id="RHEA-COMP:17343"/>
        <dbReference type="Rhea" id="RHEA-COMP:17344"/>
        <dbReference type="ChEBI" id="CHEBI:43474"/>
        <dbReference type="ChEBI" id="CHEBI:57930"/>
        <dbReference type="ChEBI" id="CHEBI:173114"/>
        <dbReference type="EC" id="2.7.7.56"/>
    </reaction>
</comment>